<dbReference type="InterPro" id="IPR010930">
    <property type="entry name" value="Flg_bb/hook_C_dom"/>
</dbReference>
<protein>
    <recommendedName>
        <fullName evidence="3 5">Flagellar hook protein FlgE</fullName>
    </recommendedName>
</protein>
<evidence type="ECO:0000256" key="5">
    <source>
        <dbReference type="RuleBase" id="RU362116"/>
    </source>
</evidence>
<dbReference type="PANTHER" id="PTHR30435">
    <property type="entry name" value="FLAGELLAR PROTEIN"/>
    <property type="match status" value="1"/>
</dbReference>
<dbReference type="InterPro" id="IPR020013">
    <property type="entry name" value="Flagellar_FlgE/F/G"/>
</dbReference>
<feature type="domain" description="Flagellar basal-body/hook protein C-terminal" evidence="7">
    <location>
        <begin position="530"/>
        <end position="572"/>
    </location>
</feature>
<dbReference type="NCBIfam" id="TIGR03506">
    <property type="entry name" value="FlgEFG_subfam"/>
    <property type="match status" value="2"/>
</dbReference>
<feature type="domain" description="Flagellar hook protein FlgE/F/G-like D1" evidence="9">
    <location>
        <begin position="90"/>
        <end position="150"/>
    </location>
</feature>
<dbReference type="Gene3D" id="2.60.98.20">
    <property type="entry name" value="Flagellar hook protein FlgE"/>
    <property type="match status" value="1"/>
</dbReference>
<evidence type="ECO:0000259" key="9">
    <source>
        <dbReference type="Pfam" id="PF22692"/>
    </source>
</evidence>
<dbReference type="Proteomes" id="UP001062901">
    <property type="component" value="Unassembled WGS sequence"/>
</dbReference>
<organism evidence="10 11">
    <name type="scientific">Saccharibacter floricola DSM 15669</name>
    <dbReference type="NCBI Taxonomy" id="1123227"/>
    <lineage>
        <taxon>Bacteria</taxon>
        <taxon>Pseudomonadati</taxon>
        <taxon>Pseudomonadota</taxon>
        <taxon>Alphaproteobacteria</taxon>
        <taxon>Acetobacterales</taxon>
        <taxon>Acetobacteraceae</taxon>
        <taxon>Saccharibacter</taxon>
    </lineage>
</organism>
<gene>
    <name evidence="10" type="ORF">AA15669_0652</name>
</gene>
<dbReference type="InterPro" id="IPR011491">
    <property type="entry name" value="FlgE_D2"/>
</dbReference>
<sequence>MAGVFNALTTAVSGINAQADAFTNLSNNIANSQTVGYKASTTAFADYVSGNLRLNSASQAESNTVQAVTVQHVDNSGTATKSTNSLAMHVSGAGMFTVSKPSGVSSSASNTTSFQAQQYYTRNGDFYQDKKGYLVNTSGYYLNGYMVDNTGALSNQLSQVNVANIGFKPTTTTTLKMNAEIGKLPAQSTNYTPQSYTSPTTTTYDSSSNPHKIATQWQESSTNPLVWDMSVYDADGTGTIAPNDYQVTFDNSGNLASVVDKSTNQQVGSSTPGSTVSIPISAKYAQNDSQHMNFLLGTIGGKTGTTMVAPNAIPSTTSQAAPLSASGTTLTMGKTLLGTATGSNQSYMTTPMEVNGTQVAAKWTQSSASPPTWTVQAVNPYDSSSSSSVQGASHTVVFNPDGTMKTVDGGDPSAAKTAITASIKGQNYTLDMSGGSLTTSPTLNADTSALTNDSVVSGTYTGPSIQSDGSIMAQFDNGYSQLIGKVSLTNFNNFNGLRAVDGQAYLATSDSGTPQTGVVGTNGTGSLAVGYTESSTTDLTGDLSALIVAQEAYTANTKTVTTADQMLQSTIAMKQ</sequence>
<dbReference type="InterPro" id="IPR037058">
    <property type="entry name" value="Falgellar_hook_FlgE_sf"/>
</dbReference>
<evidence type="ECO:0000259" key="7">
    <source>
        <dbReference type="Pfam" id="PF06429"/>
    </source>
</evidence>
<evidence type="ECO:0000256" key="4">
    <source>
        <dbReference type="ARBA" id="ARBA00023143"/>
    </source>
</evidence>
<evidence type="ECO:0000256" key="6">
    <source>
        <dbReference type="SAM" id="MobiDB-lite"/>
    </source>
</evidence>
<dbReference type="Pfam" id="PF06429">
    <property type="entry name" value="Flg_bbr_C"/>
    <property type="match status" value="1"/>
</dbReference>
<evidence type="ECO:0000313" key="10">
    <source>
        <dbReference type="EMBL" id="GBQ05826.1"/>
    </source>
</evidence>
<evidence type="ECO:0000256" key="2">
    <source>
        <dbReference type="ARBA" id="ARBA00009677"/>
    </source>
</evidence>
<keyword evidence="4 5" id="KW-0975">Bacterial flagellum</keyword>
<comment type="function">
    <text evidence="5">A flexible structure which links the flagellar filament to the drive apparatus in the basal body.</text>
</comment>
<keyword evidence="10" id="KW-0969">Cilium</keyword>
<proteinExistence type="inferred from homology"/>
<reference evidence="10" key="1">
    <citation type="submission" date="2013-04" db="EMBL/GenBank/DDBJ databases">
        <title>The genome sequencing project of 58 acetic acid bacteria.</title>
        <authorList>
            <person name="Okamoto-Kainuma A."/>
            <person name="Ishikawa M."/>
            <person name="Umino S."/>
            <person name="Koizumi Y."/>
            <person name="Shiwa Y."/>
            <person name="Yoshikawa H."/>
            <person name="Matsutani M."/>
            <person name="Matsushita K."/>
        </authorList>
    </citation>
    <scope>NUCLEOTIDE SEQUENCE</scope>
    <source>
        <strain evidence="10">DSM 15669</strain>
    </source>
</reference>
<accession>A0ABQ0NXR5</accession>
<dbReference type="PANTHER" id="PTHR30435:SF1">
    <property type="entry name" value="FLAGELLAR HOOK PROTEIN FLGE"/>
    <property type="match status" value="1"/>
</dbReference>
<dbReference type="InterPro" id="IPR037925">
    <property type="entry name" value="FlgE/F/G-like"/>
</dbReference>
<comment type="subcellular location">
    <subcellularLocation>
        <location evidence="1 5">Bacterial flagellum basal body</location>
    </subcellularLocation>
</comment>
<comment type="similarity">
    <text evidence="2 5">Belongs to the flagella basal body rod proteins family.</text>
</comment>
<comment type="caution">
    <text evidence="10">The sequence shown here is derived from an EMBL/GenBank/DDBJ whole genome shotgun (WGS) entry which is preliminary data.</text>
</comment>
<keyword evidence="11" id="KW-1185">Reference proteome</keyword>
<evidence type="ECO:0000256" key="1">
    <source>
        <dbReference type="ARBA" id="ARBA00004117"/>
    </source>
</evidence>
<keyword evidence="10" id="KW-0966">Cell projection</keyword>
<feature type="region of interest" description="Disordered" evidence="6">
    <location>
        <begin position="190"/>
        <end position="210"/>
    </location>
</feature>
<dbReference type="InterPro" id="IPR053967">
    <property type="entry name" value="LlgE_F_G-like_D1"/>
</dbReference>
<dbReference type="Pfam" id="PF07559">
    <property type="entry name" value="FlgE_D2"/>
    <property type="match status" value="1"/>
</dbReference>
<dbReference type="SUPFAM" id="SSF117143">
    <property type="entry name" value="Flagellar hook protein flgE"/>
    <property type="match status" value="2"/>
</dbReference>
<dbReference type="EMBL" id="BAQD01000007">
    <property type="protein sequence ID" value="GBQ05826.1"/>
    <property type="molecule type" value="Genomic_DNA"/>
</dbReference>
<evidence type="ECO:0000256" key="3">
    <source>
        <dbReference type="ARBA" id="ARBA00019015"/>
    </source>
</evidence>
<evidence type="ECO:0000259" key="8">
    <source>
        <dbReference type="Pfam" id="PF07559"/>
    </source>
</evidence>
<dbReference type="InterPro" id="IPR018247">
    <property type="entry name" value="EF_Hand_1_Ca_BS"/>
</dbReference>
<feature type="domain" description="Flagellar hook protein FlgE D2" evidence="8">
    <location>
        <begin position="182"/>
        <end position="306"/>
    </location>
</feature>
<keyword evidence="10" id="KW-0282">Flagellum</keyword>
<evidence type="ECO:0000313" key="11">
    <source>
        <dbReference type="Proteomes" id="UP001062901"/>
    </source>
</evidence>
<dbReference type="RefSeq" id="WP_018980946.1">
    <property type="nucleotide sequence ID" value="NZ_BAQD01000007.1"/>
</dbReference>
<dbReference type="Pfam" id="PF22692">
    <property type="entry name" value="LlgE_F_G_D1"/>
    <property type="match status" value="1"/>
</dbReference>
<dbReference type="PROSITE" id="PS00018">
    <property type="entry name" value="EF_HAND_1"/>
    <property type="match status" value="1"/>
</dbReference>
<name>A0ABQ0NXR5_9PROT</name>